<evidence type="ECO:0000256" key="9">
    <source>
        <dbReference type="ARBA" id="ARBA00023098"/>
    </source>
</evidence>
<evidence type="ECO:0000256" key="8">
    <source>
        <dbReference type="ARBA" id="ARBA00022679"/>
    </source>
</evidence>
<comment type="function">
    <text evidence="1 11">Condensation of UDP-2,3-diacylglucosamine and 2,3-diacylglucosamine-1-phosphate to form lipid A disaccharide, a precursor of lipid A, a phosphorylated glycolipid that anchors the lipopolysaccharide to the outer membrane of the cell.</text>
</comment>
<dbReference type="HAMAP" id="MF_00392">
    <property type="entry name" value="LpxB"/>
    <property type="match status" value="1"/>
</dbReference>
<sequence>MFDSSLTIALVAGERSGDILGAGLILALKEKNPNINFIGIAGPLMRLAGCVALYNMEELSVMGIIEVIGRLKRILYIRREFLRRLMILNPDVFIGIDSPDFNLMIERYLKRNGIHTVHYVSPSLWAWRKRRILKISRSVDLVLLLFPFEKDFYDRFNISCQFIGHSLADVMPLIPDKLSIRQELGINPQALCLALLPGSRSTEVYMLSEIFLKTALILREKYPKLEIIVPFVDSQCRAQFEAIKSLVSPDLFIRCVNGQSRQVMQASDVALLASGTAALECMLAKCPMVVAYRMKAITFWIVKRLIKIDYVSLPNILAGSYLVPELLQNECKPLRLAAELEPFLSKKQSFSSLLNTFSDLHQKICKNANEKAAEAVLNLCKK</sequence>
<comment type="catalytic activity">
    <reaction evidence="11">
        <text>2-N,3-O-bis[(3R)-3-hydroxytetradecanoyl]-alpha-D-glucosaminyl 1-phosphate + UDP-2-N,3-O-bis[(3R)-3-hydroxytetradecanoyl]-alpha-D-glucosamine = lipid A disaccharide (E. coli) + UDP + H(+)</text>
        <dbReference type="Rhea" id="RHEA:22668"/>
        <dbReference type="ChEBI" id="CHEBI:15378"/>
        <dbReference type="ChEBI" id="CHEBI:57957"/>
        <dbReference type="ChEBI" id="CHEBI:58223"/>
        <dbReference type="ChEBI" id="CHEBI:58466"/>
        <dbReference type="ChEBI" id="CHEBI:78847"/>
    </reaction>
</comment>
<evidence type="ECO:0000256" key="2">
    <source>
        <dbReference type="ARBA" id="ARBA00007868"/>
    </source>
</evidence>
<evidence type="ECO:0000313" key="12">
    <source>
        <dbReference type="EMBL" id="VFP79649.1"/>
    </source>
</evidence>
<protein>
    <recommendedName>
        <fullName evidence="4 11">Lipid-A-disaccharide synthase</fullName>
        <ecNumber evidence="3 11">2.4.1.182</ecNumber>
    </recommendedName>
</protein>
<dbReference type="EMBL" id="LR217703">
    <property type="protein sequence ID" value="VFP79649.1"/>
    <property type="molecule type" value="Genomic_DNA"/>
</dbReference>
<dbReference type="PANTHER" id="PTHR30372">
    <property type="entry name" value="LIPID-A-DISACCHARIDE SYNTHASE"/>
    <property type="match status" value="1"/>
</dbReference>
<evidence type="ECO:0000256" key="10">
    <source>
        <dbReference type="ARBA" id="ARBA00048975"/>
    </source>
</evidence>
<reference evidence="12 13" key="1">
    <citation type="submission" date="2019-02" db="EMBL/GenBank/DDBJ databases">
        <authorList>
            <person name="Manzano-Marin A."/>
            <person name="Manzano-Marin A."/>
        </authorList>
    </citation>
    <scope>NUCLEOTIDE SEQUENCE [LARGE SCALE GENOMIC DNA]</scope>
    <source>
        <strain evidence="12 13">ErCicuneomaculata</strain>
    </source>
</reference>
<keyword evidence="6 11" id="KW-0441">Lipid A biosynthesis</keyword>
<evidence type="ECO:0000256" key="11">
    <source>
        <dbReference type="HAMAP-Rule" id="MF_00392"/>
    </source>
</evidence>
<comment type="catalytic activity">
    <reaction evidence="10 11">
        <text>a lipid X + a UDP-2-N,3-O-bis[(3R)-3-hydroxyacyl]-alpha-D-glucosamine = a lipid A disaccharide + UDP + H(+)</text>
        <dbReference type="Rhea" id="RHEA:67828"/>
        <dbReference type="ChEBI" id="CHEBI:15378"/>
        <dbReference type="ChEBI" id="CHEBI:58223"/>
        <dbReference type="ChEBI" id="CHEBI:137748"/>
        <dbReference type="ChEBI" id="CHEBI:176338"/>
        <dbReference type="ChEBI" id="CHEBI:176343"/>
        <dbReference type="EC" id="2.4.1.182"/>
    </reaction>
</comment>
<proteinExistence type="inferred from homology"/>
<dbReference type="InterPro" id="IPR003835">
    <property type="entry name" value="Glyco_trans_19"/>
</dbReference>
<dbReference type="OrthoDB" id="9801642at2"/>
<dbReference type="GO" id="GO:0008915">
    <property type="term" value="F:lipid-A-disaccharide synthase activity"/>
    <property type="evidence" value="ECO:0007669"/>
    <property type="project" value="UniProtKB-UniRule"/>
</dbReference>
<comment type="pathway">
    <text evidence="11">Glycolipid biosynthesis; lipid IV(A) biosynthesis; lipid IV(A) from (3R)-3-hydroxytetradecanoyl-[acyl-carrier-protein] and UDP-N-acetyl-alpha-D-glucosamine: step 5/6.</text>
</comment>
<dbReference type="NCBIfam" id="TIGR00215">
    <property type="entry name" value="lpxB"/>
    <property type="match status" value="1"/>
</dbReference>
<evidence type="ECO:0000256" key="4">
    <source>
        <dbReference type="ARBA" id="ARBA00020902"/>
    </source>
</evidence>
<keyword evidence="8 11" id="KW-0808">Transferase</keyword>
<keyword evidence="5 11" id="KW-0444">Lipid biosynthesis</keyword>
<gene>
    <name evidence="11 12" type="primary">lpxB</name>
    <name evidence="12" type="ORF">ERCICUMA2628_199</name>
</gene>
<dbReference type="UniPathway" id="UPA00359">
    <property type="reaction ID" value="UER00481"/>
</dbReference>
<accession>A0A451D208</accession>
<dbReference type="RefSeq" id="WP_157993430.1">
    <property type="nucleotide sequence ID" value="NZ_LR217703.1"/>
</dbReference>
<dbReference type="PANTHER" id="PTHR30372:SF4">
    <property type="entry name" value="LIPID-A-DISACCHARIDE SYNTHASE, MITOCHONDRIAL-RELATED"/>
    <property type="match status" value="1"/>
</dbReference>
<dbReference type="GO" id="GO:0009245">
    <property type="term" value="P:lipid A biosynthetic process"/>
    <property type="evidence" value="ECO:0007669"/>
    <property type="project" value="UniProtKB-UniRule"/>
</dbReference>
<dbReference type="GO" id="GO:0005543">
    <property type="term" value="F:phospholipid binding"/>
    <property type="evidence" value="ECO:0007669"/>
    <property type="project" value="TreeGrafter"/>
</dbReference>
<dbReference type="GO" id="GO:0016020">
    <property type="term" value="C:membrane"/>
    <property type="evidence" value="ECO:0007669"/>
    <property type="project" value="GOC"/>
</dbReference>
<dbReference type="Proteomes" id="UP000294412">
    <property type="component" value="Chromosome"/>
</dbReference>
<dbReference type="EC" id="2.4.1.182" evidence="3 11"/>
<name>A0A451D208_9GAMM</name>
<dbReference type="Pfam" id="PF02684">
    <property type="entry name" value="LpxB"/>
    <property type="match status" value="1"/>
</dbReference>
<dbReference type="AlphaFoldDB" id="A0A451D208"/>
<dbReference type="SUPFAM" id="SSF53756">
    <property type="entry name" value="UDP-Glycosyltransferase/glycogen phosphorylase"/>
    <property type="match status" value="1"/>
</dbReference>
<comment type="similarity">
    <text evidence="2 11">Belongs to the LpxB family.</text>
</comment>
<evidence type="ECO:0000313" key="13">
    <source>
        <dbReference type="Proteomes" id="UP000294412"/>
    </source>
</evidence>
<organism evidence="12 13">
    <name type="scientific">Candidatus Erwinia haradaeae</name>
    <dbReference type="NCBI Taxonomy" id="1922217"/>
    <lineage>
        <taxon>Bacteria</taxon>
        <taxon>Pseudomonadati</taxon>
        <taxon>Pseudomonadota</taxon>
        <taxon>Gammaproteobacteria</taxon>
        <taxon>Enterobacterales</taxon>
        <taxon>Erwiniaceae</taxon>
        <taxon>Erwinia</taxon>
    </lineage>
</organism>
<evidence type="ECO:0000256" key="7">
    <source>
        <dbReference type="ARBA" id="ARBA00022676"/>
    </source>
</evidence>
<evidence type="ECO:0000256" key="5">
    <source>
        <dbReference type="ARBA" id="ARBA00022516"/>
    </source>
</evidence>
<keyword evidence="7 11" id="KW-0328">Glycosyltransferase</keyword>
<evidence type="ECO:0000256" key="6">
    <source>
        <dbReference type="ARBA" id="ARBA00022556"/>
    </source>
</evidence>
<evidence type="ECO:0000256" key="3">
    <source>
        <dbReference type="ARBA" id="ARBA00012687"/>
    </source>
</evidence>
<evidence type="ECO:0000256" key="1">
    <source>
        <dbReference type="ARBA" id="ARBA00002056"/>
    </source>
</evidence>
<keyword evidence="9 11" id="KW-0443">Lipid metabolism</keyword>